<dbReference type="Proteomes" id="UP000253345">
    <property type="component" value="Unassembled WGS sequence"/>
</dbReference>
<dbReference type="OrthoDB" id="7929252at2"/>
<name>A0A368Z938_9RHOB</name>
<keyword evidence="1" id="KW-0812">Transmembrane</keyword>
<dbReference type="PANTHER" id="PTHR30367:SF12">
    <property type="entry name" value="P-HYDROXYBENZOIC ACID EFFLUX PUMP SUBUNIT AAEA"/>
    <property type="match status" value="1"/>
</dbReference>
<evidence type="ECO:0000313" key="2">
    <source>
        <dbReference type="EMBL" id="RCW88975.1"/>
    </source>
</evidence>
<proteinExistence type="predicted"/>
<dbReference type="AlphaFoldDB" id="A0A368Z938"/>
<accession>A0A368Z938</accession>
<comment type="caution">
    <text evidence="2">The sequence shown here is derived from an EMBL/GenBank/DDBJ whole genome shotgun (WGS) entry which is preliminary data.</text>
</comment>
<dbReference type="InterPro" id="IPR050393">
    <property type="entry name" value="MFP_Efflux_Pump"/>
</dbReference>
<keyword evidence="1" id="KW-0472">Membrane</keyword>
<keyword evidence="3" id="KW-1185">Reference proteome</keyword>
<protein>
    <submittedName>
        <fullName evidence="2">Biotin/lipoyl-binding protein</fullName>
    </submittedName>
</protein>
<organism evidence="2 3">
    <name type="scientific">Paracoccus lutimaris</name>
    <dbReference type="NCBI Taxonomy" id="1490030"/>
    <lineage>
        <taxon>Bacteria</taxon>
        <taxon>Pseudomonadati</taxon>
        <taxon>Pseudomonadota</taxon>
        <taxon>Alphaproteobacteria</taxon>
        <taxon>Rhodobacterales</taxon>
        <taxon>Paracoccaceae</taxon>
        <taxon>Paracoccus</taxon>
    </lineage>
</organism>
<evidence type="ECO:0000256" key="1">
    <source>
        <dbReference type="SAM" id="Phobius"/>
    </source>
</evidence>
<evidence type="ECO:0000313" key="3">
    <source>
        <dbReference type="Proteomes" id="UP000253345"/>
    </source>
</evidence>
<dbReference type="Gene3D" id="2.40.50.100">
    <property type="match status" value="2"/>
</dbReference>
<dbReference type="EMBL" id="QPJL01000001">
    <property type="protein sequence ID" value="RCW88975.1"/>
    <property type="molecule type" value="Genomic_DNA"/>
</dbReference>
<reference evidence="2 3" key="1">
    <citation type="submission" date="2018-07" db="EMBL/GenBank/DDBJ databases">
        <title>Genomic Encyclopedia of Type Strains, Phase III (KMG-III): the genomes of soil and plant-associated and newly described type strains.</title>
        <authorList>
            <person name="Whitman W."/>
        </authorList>
    </citation>
    <scope>NUCLEOTIDE SEQUENCE [LARGE SCALE GENOMIC DNA]</scope>
    <source>
        <strain evidence="2 3">CECT 8525</strain>
    </source>
</reference>
<sequence length="411" mass="44624">MLEVILCSLVTILPDYLFRRYAQGKRFGKEITFFSVWYELRYGITGCFILTIALITVVFFYHPSTTAVAVHFRTIPIIADANGRVEEVYLQVSDDVKAGDPLFRLETTRQEAAVETQRRRIAEAEAAMVVAATDVAAASGKVSEAQATLRQVRDDLKTKRDLVKSGSSAVARRDLETLEVSEAAAIGSLDAAESARDSAQQRLDTLLPAQKATAEAALHQAEIEIEKATIRAGVDGRVEQFTLRPGDVVSSVLRSAGVLIPQEAGRASIQAGFGQIASPVIKKGMIGEISCNTTPWQVIPVVVSDKQDYIASGQFGGGERLLEISDMRRDGTVLVYMEPLYPGGFKDIVPGSQCMANLYSNHHDEIADPNTSFGRGLALHGVDALGLVHAMLMRIQVALMPFRTLVFSGGH</sequence>
<dbReference type="PANTHER" id="PTHR30367">
    <property type="entry name" value="P-HYDROXYBENZOIC ACID EFFLUX PUMP SUBUNIT AAEA-RELATED"/>
    <property type="match status" value="1"/>
</dbReference>
<dbReference type="Gene3D" id="1.10.287.470">
    <property type="entry name" value="Helix hairpin bin"/>
    <property type="match status" value="2"/>
</dbReference>
<feature type="transmembrane region" description="Helical" evidence="1">
    <location>
        <begin position="40"/>
        <end position="61"/>
    </location>
</feature>
<dbReference type="SUPFAM" id="SSF111369">
    <property type="entry name" value="HlyD-like secretion proteins"/>
    <property type="match status" value="1"/>
</dbReference>
<dbReference type="RefSeq" id="WP_114347704.1">
    <property type="nucleotide sequence ID" value="NZ_QPJL01000001.1"/>
</dbReference>
<keyword evidence="1" id="KW-1133">Transmembrane helix</keyword>
<gene>
    <name evidence="2" type="ORF">DFP89_101414</name>
</gene>